<reference evidence="2 3" key="1">
    <citation type="submission" date="2018-11" db="EMBL/GenBank/DDBJ databases">
        <authorList>
            <consortium name="Pathogen Informatics"/>
        </authorList>
    </citation>
    <scope>NUCLEOTIDE SEQUENCE [LARGE SCALE GENOMIC DNA]</scope>
</reference>
<gene>
    <name evidence="2" type="ORF">HPBE_LOCUS12299</name>
</gene>
<organism evidence="3 4">
    <name type="scientific">Heligmosomoides polygyrus</name>
    <name type="common">Parasitic roundworm</name>
    <dbReference type="NCBI Taxonomy" id="6339"/>
    <lineage>
        <taxon>Eukaryota</taxon>
        <taxon>Metazoa</taxon>
        <taxon>Ecdysozoa</taxon>
        <taxon>Nematoda</taxon>
        <taxon>Chromadorea</taxon>
        <taxon>Rhabditida</taxon>
        <taxon>Rhabditina</taxon>
        <taxon>Rhabditomorpha</taxon>
        <taxon>Strongyloidea</taxon>
        <taxon>Heligmosomidae</taxon>
        <taxon>Heligmosomoides</taxon>
    </lineage>
</organism>
<dbReference type="AlphaFoldDB" id="A0A183FVG2"/>
<name>A0A183FVG2_HELPZ</name>
<dbReference type="OrthoDB" id="5870038at2759"/>
<evidence type="ECO:0000313" key="4">
    <source>
        <dbReference type="WBParaSite" id="HPBE_0001229801-mRNA-1"/>
    </source>
</evidence>
<protein>
    <submittedName>
        <fullName evidence="2 4">Uncharacterized protein</fullName>
    </submittedName>
</protein>
<evidence type="ECO:0000313" key="3">
    <source>
        <dbReference type="Proteomes" id="UP000050761"/>
    </source>
</evidence>
<sequence length="51" mass="5615">MLEALQTKIPQLLAEAANSDKKNRSVVVAGLPESPPDWKPSEKQKDLESKV</sequence>
<accession>A0A3P8A5E8</accession>
<dbReference type="EMBL" id="UZAH01027442">
    <property type="protein sequence ID" value="VDO91664.1"/>
    <property type="molecule type" value="Genomic_DNA"/>
</dbReference>
<dbReference type="WBParaSite" id="HPBE_0001229801-mRNA-1">
    <property type="protein sequence ID" value="HPBE_0001229801-mRNA-1"/>
    <property type="gene ID" value="HPBE_0001229801"/>
</dbReference>
<proteinExistence type="predicted"/>
<feature type="compositionally biased region" description="Basic and acidic residues" evidence="1">
    <location>
        <begin position="39"/>
        <end position="51"/>
    </location>
</feature>
<dbReference type="Proteomes" id="UP000050761">
    <property type="component" value="Unassembled WGS sequence"/>
</dbReference>
<evidence type="ECO:0000313" key="2">
    <source>
        <dbReference type="EMBL" id="VDO91664.1"/>
    </source>
</evidence>
<accession>A0A183FVG2</accession>
<keyword evidence="3" id="KW-1185">Reference proteome</keyword>
<reference evidence="4" key="2">
    <citation type="submission" date="2019-09" db="UniProtKB">
        <authorList>
            <consortium name="WormBaseParasite"/>
        </authorList>
    </citation>
    <scope>IDENTIFICATION</scope>
</reference>
<evidence type="ECO:0000256" key="1">
    <source>
        <dbReference type="SAM" id="MobiDB-lite"/>
    </source>
</evidence>
<feature type="region of interest" description="Disordered" evidence="1">
    <location>
        <begin position="29"/>
        <end position="51"/>
    </location>
</feature>